<comment type="caution">
    <text evidence="1">The sequence shown here is derived from an EMBL/GenBank/DDBJ whole genome shotgun (WGS) entry which is preliminary data.</text>
</comment>
<sequence length="43" mass="4405">MKKSLGCRAEQQSVACLAARAVLLALFTSDNAHGDEVAAGETA</sequence>
<gene>
    <name evidence="1" type="ORF">ACFMB1_08770</name>
</gene>
<reference evidence="1 2" key="1">
    <citation type="submission" date="2024-09" db="EMBL/GenBank/DDBJ databases">
        <authorList>
            <person name="Zhang Z.-H."/>
        </authorList>
    </citation>
    <scope>NUCLEOTIDE SEQUENCE [LARGE SCALE GENOMIC DNA]</scope>
    <source>
        <strain evidence="1 2">HHTR114</strain>
    </source>
</reference>
<keyword evidence="2" id="KW-1185">Reference proteome</keyword>
<dbReference type="EMBL" id="JBHPON010000001">
    <property type="protein sequence ID" value="MFC6035632.1"/>
    <property type="molecule type" value="Genomic_DNA"/>
</dbReference>
<accession>A0ABW1L072</accession>
<protein>
    <submittedName>
        <fullName evidence="1">Uncharacterized protein</fullName>
    </submittedName>
</protein>
<organism evidence="1 2">
    <name type="scientific">Hyphococcus aureus</name>
    <dbReference type="NCBI Taxonomy" id="2666033"/>
    <lineage>
        <taxon>Bacteria</taxon>
        <taxon>Pseudomonadati</taxon>
        <taxon>Pseudomonadota</taxon>
        <taxon>Alphaproteobacteria</taxon>
        <taxon>Parvularculales</taxon>
        <taxon>Parvularculaceae</taxon>
        <taxon>Hyphococcus</taxon>
    </lineage>
</organism>
<dbReference type="RefSeq" id="WP_379878927.1">
    <property type="nucleotide sequence ID" value="NZ_JBHPON010000001.1"/>
</dbReference>
<dbReference type="Proteomes" id="UP001596116">
    <property type="component" value="Unassembled WGS sequence"/>
</dbReference>
<evidence type="ECO:0000313" key="2">
    <source>
        <dbReference type="Proteomes" id="UP001596116"/>
    </source>
</evidence>
<proteinExistence type="predicted"/>
<name>A0ABW1L072_9PROT</name>
<evidence type="ECO:0000313" key="1">
    <source>
        <dbReference type="EMBL" id="MFC6035632.1"/>
    </source>
</evidence>